<accession>A0A4S2B111</accession>
<proteinExistence type="predicted"/>
<dbReference type="EMBL" id="SRZA01000005">
    <property type="protein sequence ID" value="TGY07678.1"/>
    <property type="molecule type" value="Genomic_DNA"/>
</dbReference>
<reference evidence="1 2" key="1">
    <citation type="submission" date="2019-04" db="EMBL/GenBank/DDBJ databases">
        <title>Microbes associate with the intestines of laboratory mice.</title>
        <authorList>
            <person name="Navarre W."/>
            <person name="Wong E."/>
            <person name="Huang K."/>
            <person name="Tropini C."/>
            <person name="Ng K."/>
            <person name="Yu B."/>
        </authorList>
    </citation>
    <scope>NUCLEOTIDE SEQUENCE [LARGE SCALE GENOMIC DNA]</scope>
    <source>
        <strain evidence="1 2">NM70_E10</strain>
    </source>
</reference>
<keyword evidence="2" id="KW-1185">Reference proteome</keyword>
<evidence type="ECO:0000313" key="1">
    <source>
        <dbReference type="EMBL" id="TGY07678.1"/>
    </source>
</evidence>
<organism evidence="1 2">
    <name type="scientific">Bacteroides acidifaciens</name>
    <dbReference type="NCBI Taxonomy" id="85831"/>
    <lineage>
        <taxon>Bacteria</taxon>
        <taxon>Pseudomonadati</taxon>
        <taxon>Bacteroidota</taxon>
        <taxon>Bacteroidia</taxon>
        <taxon>Bacteroidales</taxon>
        <taxon>Bacteroidaceae</taxon>
        <taxon>Bacteroides</taxon>
    </lineage>
</organism>
<dbReference type="InterPro" id="IPR013783">
    <property type="entry name" value="Ig-like_fold"/>
</dbReference>
<sequence>MKTYLKQLLIPILSGLIVCNFYSCDSDDEHTAIPIAPILKEIKLPSENDIIPGQVAQINGLGFAKEDIVYLSNATNQKEKVEVTEVTDSYLKFIIPVEAGGEYSITIERAGKQTVLNGTLKVPFIVPIIDVVLPSGNVQPKSKVEIQGKGFEAGDVAVLYASFYPTGIEYNLPLTLNEEGVEFTLPEGLYGVNSIMIVRGERKSNLGTITIETNVGDKLGGGVVFWVDAAKAHGYIVNMSNVGTNTEQFGPEREASDAAGTSQSMGSGYTNTQNIVKKFNALQSANNWPEWQGVKIAAQLCLDNSVTVGQITYTDWFLPSREELIEIFKVKNLLAEKGVNIPANNYWSSSEGDGNDPGWSAFYVNFYEESKLISEKCSKSGWKIGVLPIRAY</sequence>
<protein>
    <submittedName>
        <fullName evidence="1">DUF1566 domain-containing protein</fullName>
    </submittedName>
</protein>
<comment type="caution">
    <text evidence="1">The sequence shown here is derived from an EMBL/GenBank/DDBJ whole genome shotgun (WGS) entry which is preliminary data.</text>
</comment>
<dbReference type="Proteomes" id="UP000305751">
    <property type="component" value="Unassembled WGS sequence"/>
</dbReference>
<evidence type="ECO:0000313" key="2">
    <source>
        <dbReference type="Proteomes" id="UP000305751"/>
    </source>
</evidence>
<name>A0A4S2B111_9BACE</name>
<gene>
    <name evidence="1" type="ORF">E5356_03335</name>
</gene>
<dbReference type="Gene3D" id="2.60.40.10">
    <property type="entry name" value="Immunoglobulins"/>
    <property type="match status" value="1"/>
</dbReference>
<dbReference type="AlphaFoldDB" id="A0A4S2B111"/>
<dbReference type="RefSeq" id="WP_022140014.1">
    <property type="nucleotide sequence ID" value="NZ_CAJTBC010000005.1"/>
</dbReference>